<sequence>MLHVLKMGPAQETIPLNSKDSSTITVESPSEAANQSADIPELHKAAKCGKVEDLRNCLSFDVTTASDLLAVHNGRTVLHYACEYSEFNKRKATEMVKAILHCYHIKDEPDVLAKLLNLQHKDSNLKTPLHVAADRYNREAVIALLHAGADVNLRCNKGVEPIETIYKNVPKAFLVIFDGHINCKDGSEDVDLSDEDLEIEVDFGAVVGLHGPVDDENKLINETELITTVIKESSLEAADVLLHPLVRLFLLSKWNDTHLKHLIWFSIFFHILWSIITTIYFVDLYLWNCPYVLPENATESTITCDQGIGPMIWGSMLIFISIIVAIKELYEFISCPRSWYYFRQLENIGQCVLLILMVVIFATSFFRSTTDEGHTRIYSWEYPIAACATLLALTMILGQIGKDPRLGIYIEMLESVCIRSAYFVCVYGPLFVAFWISFKILMPQQPGFGWPGFIKVVVMMTGETNYDDLFYGDESESLIPFPLISQFMFLALIMFVTIVMANLLIAILISDIQSLEKNSHLSSLKTQLQQINLMEAFLPSFISSVSLNKKTAKQRLRRFLVTQQEDVADNESKTGYTKTISMLDIPKELQEAIRDKVRQNRNTAMESRE</sequence>
<reference evidence="15 16" key="1">
    <citation type="submission" date="2024-08" db="EMBL/GenBank/DDBJ databases">
        <authorList>
            <person name="Cucini C."/>
            <person name="Frati F."/>
        </authorList>
    </citation>
    <scope>NUCLEOTIDE SEQUENCE [LARGE SCALE GENOMIC DNA]</scope>
</reference>
<dbReference type="EMBL" id="CAXLJM020000041">
    <property type="protein sequence ID" value="CAL8109639.1"/>
    <property type="molecule type" value="Genomic_DNA"/>
</dbReference>
<dbReference type="Proteomes" id="UP001642540">
    <property type="component" value="Unassembled WGS sequence"/>
</dbReference>
<evidence type="ECO:0000256" key="12">
    <source>
        <dbReference type="PROSITE-ProRule" id="PRU00023"/>
    </source>
</evidence>
<accession>A0ABP1QQ55</accession>
<name>A0ABP1QQ55_9HEXA</name>
<keyword evidence="11" id="KW-0407">Ion channel</keyword>
<evidence type="ECO:0000256" key="2">
    <source>
        <dbReference type="ARBA" id="ARBA00022448"/>
    </source>
</evidence>
<dbReference type="InterPro" id="IPR052076">
    <property type="entry name" value="TRP_cation_channel"/>
</dbReference>
<evidence type="ECO:0000256" key="6">
    <source>
        <dbReference type="ARBA" id="ARBA00022989"/>
    </source>
</evidence>
<feature type="transmembrane region" description="Helical" evidence="13">
    <location>
        <begin position="421"/>
        <end position="442"/>
    </location>
</feature>
<keyword evidence="10" id="KW-0325">Glycoprotein</keyword>
<evidence type="ECO:0000256" key="4">
    <source>
        <dbReference type="ARBA" id="ARBA00022692"/>
    </source>
</evidence>
<evidence type="ECO:0000256" key="11">
    <source>
        <dbReference type="ARBA" id="ARBA00023303"/>
    </source>
</evidence>
<feature type="transmembrane region" description="Helical" evidence="13">
    <location>
        <begin position="262"/>
        <end position="287"/>
    </location>
</feature>
<dbReference type="SUPFAM" id="SSF48403">
    <property type="entry name" value="Ankyrin repeat"/>
    <property type="match status" value="1"/>
</dbReference>
<dbReference type="Pfam" id="PF12796">
    <property type="entry name" value="Ank_2"/>
    <property type="match status" value="1"/>
</dbReference>
<keyword evidence="6 13" id="KW-1133">Transmembrane helix</keyword>
<dbReference type="InterPro" id="IPR005821">
    <property type="entry name" value="Ion_trans_dom"/>
</dbReference>
<keyword evidence="9 13" id="KW-0472">Membrane</keyword>
<evidence type="ECO:0000313" key="15">
    <source>
        <dbReference type="EMBL" id="CAL8109639.1"/>
    </source>
</evidence>
<dbReference type="InterPro" id="IPR002110">
    <property type="entry name" value="Ankyrin_rpt"/>
</dbReference>
<keyword evidence="5" id="KW-0677">Repeat</keyword>
<comment type="subcellular location">
    <subcellularLocation>
        <location evidence="1">Membrane</location>
        <topology evidence="1">Multi-pass membrane protein</topology>
    </subcellularLocation>
</comment>
<feature type="domain" description="Ion transport" evidence="14">
    <location>
        <begin position="266"/>
        <end position="519"/>
    </location>
</feature>
<evidence type="ECO:0000313" key="16">
    <source>
        <dbReference type="Proteomes" id="UP001642540"/>
    </source>
</evidence>
<protein>
    <recommendedName>
        <fullName evidence="14">Ion transport domain-containing protein</fullName>
    </recommendedName>
</protein>
<dbReference type="Gene3D" id="1.25.40.20">
    <property type="entry name" value="Ankyrin repeat-containing domain"/>
    <property type="match status" value="1"/>
</dbReference>
<evidence type="ECO:0000256" key="9">
    <source>
        <dbReference type="ARBA" id="ARBA00023136"/>
    </source>
</evidence>
<evidence type="ECO:0000256" key="8">
    <source>
        <dbReference type="ARBA" id="ARBA00023065"/>
    </source>
</evidence>
<feature type="transmembrane region" description="Helical" evidence="13">
    <location>
        <begin position="487"/>
        <end position="509"/>
    </location>
</feature>
<keyword evidence="8" id="KW-0406">Ion transport</keyword>
<keyword evidence="4 13" id="KW-0812">Transmembrane</keyword>
<dbReference type="PANTHER" id="PTHR47143">
    <property type="entry name" value="TRANSIENT RECEPTOR POTENTIAL CATION CHANNEL PROTEIN PAINLESS"/>
    <property type="match status" value="1"/>
</dbReference>
<dbReference type="PANTHER" id="PTHR47143:SF1">
    <property type="entry name" value="ION_TRANS DOMAIN-CONTAINING PROTEIN"/>
    <property type="match status" value="1"/>
</dbReference>
<comment type="caution">
    <text evidence="15">The sequence shown here is derived from an EMBL/GenBank/DDBJ whole genome shotgun (WGS) entry which is preliminary data.</text>
</comment>
<feature type="transmembrane region" description="Helical" evidence="13">
    <location>
        <begin position="347"/>
        <end position="368"/>
    </location>
</feature>
<evidence type="ECO:0000256" key="13">
    <source>
        <dbReference type="SAM" id="Phobius"/>
    </source>
</evidence>
<feature type="transmembrane region" description="Helical" evidence="13">
    <location>
        <begin position="380"/>
        <end position="400"/>
    </location>
</feature>
<dbReference type="Pfam" id="PF00520">
    <property type="entry name" value="Ion_trans"/>
    <property type="match status" value="1"/>
</dbReference>
<dbReference type="PROSITE" id="PS50297">
    <property type="entry name" value="ANK_REP_REGION"/>
    <property type="match status" value="1"/>
</dbReference>
<organism evidence="15 16">
    <name type="scientific">Orchesella dallaii</name>
    <dbReference type="NCBI Taxonomy" id="48710"/>
    <lineage>
        <taxon>Eukaryota</taxon>
        <taxon>Metazoa</taxon>
        <taxon>Ecdysozoa</taxon>
        <taxon>Arthropoda</taxon>
        <taxon>Hexapoda</taxon>
        <taxon>Collembola</taxon>
        <taxon>Entomobryomorpha</taxon>
        <taxon>Entomobryoidea</taxon>
        <taxon>Orchesellidae</taxon>
        <taxon>Orchesellinae</taxon>
        <taxon>Orchesella</taxon>
    </lineage>
</organism>
<keyword evidence="16" id="KW-1185">Reference proteome</keyword>
<evidence type="ECO:0000256" key="10">
    <source>
        <dbReference type="ARBA" id="ARBA00023180"/>
    </source>
</evidence>
<dbReference type="SMART" id="SM00248">
    <property type="entry name" value="ANK"/>
    <property type="match status" value="2"/>
</dbReference>
<evidence type="ECO:0000256" key="3">
    <source>
        <dbReference type="ARBA" id="ARBA00022606"/>
    </source>
</evidence>
<evidence type="ECO:0000259" key="14">
    <source>
        <dbReference type="Pfam" id="PF00520"/>
    </source>
</evidence>
<keyword evidence="3" id="KW-0716">Sensory transduction</keyword>
<keyword evidence="2" id="KW-0813">Transport</keyword>
<proteinExistence type="predicted"/>
<gene>
    <name evidence="15" type="ORF">ODALV1_LOCUS13551</name>
</gene>
<dbReference type="PROSITE" id="PS50088">
    <property type="entry name" value="ANK_REPEAT"/>
    <property type="match status" value="1"/>
</dbReference>
<evidence type="ECO:0000256" key="5">
    <source>
        <dbReference type="ARBA" id="ARBA00022737"/>
    </source>
</evidence>
<dbReference type="InterPro" id="IPR036770">
    <property type="entry name" value="Ankyrin_rpt-contain_sf"/>
</dbReference>
<feature type="transmembrane region" description="Helical" evidence="13">
    <location>
        <begin position="307"/>
        <end position="326"/>
    </location>
</feature>
<evidence type="ECO:0000256" key="7">
    <source>
        <dbReference type="ARBA" id="ARBA00023043"/>
    </source>
</evidence>
<evidence type="ECO:0000256" key="1">
    <source>
        <dbReference type="ARBA" id="ARBA00004141"/>
    </source>
</evidence>
<keyword evidence="7 12" id="KW-0040">ANK repeat</keyword>
<feature type="repeat" description="ANK" evidence="12">
    <location>
        <begin position="124"/>
        <end position="156"/>
    </location>
</feature>